<dbReference type="Pfam" id="PF12205">
    <property type="entry name" value="GIT1_C"/>
    <property type="match status" value="1"/>
</dbReference>
<feature type="compositionally biased region" description="Low complexity" evidence="3">
    <location>
        <begin position="808"/>
        <end position="818"/>
    </location>
</feature>
<dbReference type="EMBL" id="OZ037949">
    <property type="protein sequence ID" value="CAL1711181.1"/>
    <property type="molecule type" value="Genomic_DNA"/>
</dbReference>
<evidence type="ECO:0000259" key="4">
    <source>
        <dbReference type="SMART" id="SM00555"/>
    </source>
</evidence>
<feature type="domain" description="GIT Spa2 homology (SHD)" evidence="4">
    <location>
        <begin position="129"/>
        <end position="159"/>
    </location>
</feature>
<dbReference type="InterPro" id="IPR039892">
    <property type="entry name" value="Spa2/Sph1"/>
</dbReference>
<feature type="compositionally biased region" description="Low complexity" evidence="3">
    <location>
        <begin position="786"/>
        <end position="797"/>
    </location>
</feature>
<dbReference type="PANTHER" id="PTHR21601">
    <property type="entry name" value="SPA2 PROTEIN"/>
    <property type="match status" value="1"/>
</dbReference>
<protein>
    <recommendedName>
        <fullName evidence="4">GIT Spa2 homology (SHD) domain-containing protein</fullName>
    </recommendedName>
</protein>
<gene>
    <name evidence="5" type="ORF">GFSPODELE1_LOCUS8222</name>
</gene>
<evidence type="ECO:0000256" key="2">
    <source>
        <dbReference type="SAM" id="Coils"/>
    </source>
</evidence>
<accession>A0ABP1DTN9</accession>
<dbReference type="PANTHER" id="PTHR21601:SF0">
    <property type="entry name" value="PROTEIN SPA2-RELATED"/>
    <property type="match status" value="1"/>
</dbReference>
<evidence type="ECO:0000256" key="1">
    <source>
        <dbReference type="ARBA" id="ARBA00022737"/>
    </source>
</evidence>
<proteinExistence type="predicted"/>
<feature type="compositionally biased region" description="Low complexity" evidence="3">
    <location>
        <begin position="297"/>
        <end position="316"/>
    </location>
</feature>
<feature type="region of interest" description="Disordered" evidence="3">
    <location>
        <begin position="427"/>
        <end position="448"/>
    </location>
</feature>
<dbReference type="Pfam" id="PF23742">
    <property type="entry name" value="VBS_C3G9"/>
    <property type="match status" value="1"/>
</dbReference>
<feature type="compositionally biased region" description="Low complexity" evidence="3">
    <location>
        <begin position="873"/>
        <end position="887"/>
    </location>
</feature>
<feature type="coiled-coil region" evidence="2">
    <location>
        <begin position="706"/>
        <end position="733"/>
    </location>
</feature>
<feature type="region of interest" description="Disordered" evidence="3">
    <location>
        <begin position="397"/>
        <end position="416"/>
    </location>
</feature>
<reference evidence="6" key="1">
    <citation type="submission" date="2024-04" db="EMBL/GenBank/DDBJ databases">
        <authorList>
            <person name="Shaw F."/>
            <person name="Minotto A."/>
        </authorList>
    </citation>
    <scope>NUCLEOTIDE SEQUENCE [LARGE SCALE GENOMIC DNA]</scope>
</reference>
<sequence>MKRNGSASQRSTRVPSPTNTTYSGFSNYRTESYRPLKEPVPPFPPVDSRTVARTHFDQLHRYLASYLAKEPANSRSTARQKLTRLTRQQFQELSTDVYDELVRRQNNTTENEVPFLPVRDDFHPKRNQARQKLATLPTGRFKDLSSDVYYELSRRYPEFKDDVPDTANLTSPGSTYDDYPSPEFATTPQTKAIPPSALRSSRASEDRPPDPYAGGSARRPSEDFNSSRRSEDIYGGMESYNSSPAPMPPSASVASRRKPSQDLYSNDRRRPSQDSNISGRRSTDRDYSNSAGRRPSESVSVTSDSTSTTNAQSATAGMGMIIPNKSTIAEEEIEVPYGREVRDSTGTAVDERGRDRDRTSQRDQSRDLSRGTDTDADGDEPGIGGLSGLSARLQQVEGDDDEGALSGAGARSGDDYYEKMSFGRASVASDRSAGGTRNYGGRSSVAAEDQERIRRDYEYKIATMQTRITTLERDLEDSQHREQKAAESEQRVRQMEGELEELRQHLEEKTSGMRTLQKELDELREDRSREKDLTARRVREDEEEIQILRERCERLEAQNSNQGDLDILEQLRSDMEGLITELSDLQRRNDELMTAKDSDLIVIRDLDAQLKEYKRKYEQAKTELRSVKATSQLFLQPPKTDDQLPVSPDGGLLDIHVTAFVSAIDSLLTAGRSNAPTRVLTPMKAVINAVTTIVEDVRLFDRRPRRDRSEVDVEALRALRERAEATLSNLVTASKTHATSSGMSPVSLLDAAASHVSSTITEIAKTVCIRKATKAEQDQFVPPPLSSSSPANGFSPSLRSVEERSLHSRGGSSASVRSAGGGEARFTDMPSPPAPPRPLYGRTSNEDRRRPPSNPSSSDASANSPPPIFDHPTSSSTGITSDDSATAEGPEDAWMELKPYLEAQTESIVFAIQSVLSGVRSPTPSPTLNENITQIITIVSSIVAVCKDSLPPASATQGEDILRELSEHANTLSEVQSLPEVTKESRQIMAKSSFAVANAMKGLMKL</sequence>
<dbReference type="Pfam" id="PF08518">
    <property type="entry name" value="GIT_SHD"/>
    <property type="match status" value="2"/>
</dbReference>
<feature type="domain" description="GIT Spa2 homology (SHD)" evidence="4">
    <location>
        <begin position="78"/>
        <end position="108"/>
    </location>
</feature>
<feature type="compositionally biased region" description="Basic and acidic residues" evidence="3">
    <location>
        <begin position="219"/>
        <end position="232"/>
    </location>
</feature>
<feature type="region of interest" description="Disordered" evidence="3">
    <location>
        <begin position="473"/>
        <end position="492"/>
    </location>
</feature>
<feature type="region of interest" description="Disordered" evidence="3">
    <location>
        <begin position="779"/>
        <end position="889"/>
    </location>
</feature>
<feature type="region of interest" description="Disordered" evidence="3">
    <location>
        <begin position="1"/>
        <end position="28"/>
    </location>
</feature>
<evidence type="ECO:0000256" key="3">
    <source>
        <dbReference type="SAM" id="MobiDB-lite"/>
    </source>
</evidence>
<feature type="region of interest" description="Disordered" evidence="3">
    <location>
        <begin position="160"/>
        <end position="387"/>
    </location>
</feature>
<keyword evidence="1" id="KW-0677">Repeat</keyword>
<name>A0ABP1DTN9_9APHY</name>
<keyword evidence="6" id="KW-1185">Reference proteome</keyword>
<dbReference type="InterPro" id="IPR056439">
    <property type="entry name" value="VBS_C3G9"/>
</dbReference>
<keyword evidence="2" id="KW-0175">Coiled coil</keyword>
<feature type="compositionally biased region" description="Basic and acidic residues" evidence="3">
    <location>
        <begin position="337"/>
        <end position="373"/>
    </location>
</feature>
<evidence type="ECO:0000313" key="5">
    <source>
        <dbReference type="EMBL" id="CAL1711181.1"/>
    </source>
</evidence>
<dbReference type="InterPro" id="IPR022018">
    <property type="entry name" value="GIT1_C"/>
</dbReference>
<dbReference type="InterPro" id="IPR013724">
    <property type="entry name" value="GIT_SHD"/>
</dbReference>
<evidence type="ECO:0000313" key="6">
    <source>
        <dbReference type="Proteomes" id="UP001497453"/>
    </source>
</evidence>
<dbReference type="SMART" id="SM00555">
    <property type="entry name" value="GIT"/>
    <property type="match status" value="2"/>
</dbReference>
<organism evidence="5 6">
    <name type="scientific">Somion occarium</name>
    <dbReference type="NCBI Taxonomy" id="3059160"/>
    <lineage>
        <taxon>Eukaryota</taxon>
        <taxon>Fungi</taxon>
        <taxon>Dikarya</taxon>
        <taxon>Basidiomycota</taxon>
        <taxon>Agaricomycotina</taxon>
        <taxon>Agaricomycetes</taxon>
        <taxon>Polyporales</taxon>
        <taxon>Cerrenaceae</taxon>
        <taxon>Somion</taxon>
    </lineage>
</organism>
<dbReference type="Proteomes" id="UP001497453">
    <property type="component" value="Chromosome 6"/>
</dbReference>